<protein>
    <submittedName>
        <fullName evidence="3">Dehydrogenase</fullName>
    </submittedName>
</protein>
<proteinExistence type="predicted"/>
<gene>
    <name evidence="3" type="ORF">Q75_03285</name>
</gene>
<organism evidence="3 4">
    <name type="scientific">Bacillus coahuilensis p1.1.43</name>
    <dbReference type="NCBI Taxonomy" id="1150625"/>
    <lineage>
        <taxon>Bacteria</taxon>
        <taxon>Bacillati</taxon>
        <taxon>Bacillota</taxon>
        <taxon>Bacilli</taxon>
        <taxon>Bacillales</taxon>
        <taxon>Bacillaceae</taxon>
        <taxon>Bacillus</taxon>
    </lineage>
</organism>
<keyword evidence="4" id="KW-1185">Reference proteome</keyword>
<dbReference type="EMBL" id="LDYG01000017">
    <property type="protein sequence ID" value="KUP08095.1"/>
    <property type="molecule type" value="Genomic_DNA"/>
</dbReference>
<dbReference type="Proteomes" id="UP000074108">
    <property type="component" value="Unassembled WGS sequence"/>
</dbReference>
<dbReference type="OrthoDB" id="9815825at2"/>
<dbReference type="InterPro" id="IPR055170">
    <property type="entry name" value="GFO_IDH_MocA-like_dom"/>
</dbReference>
<comment type="caution">
    <text evidence="3">The sequence shown here is derived from an EMBL/GenBank/DDBJ whole genome shotgun (WGS) entry which is preliminary data.</text>
</comment>
<dbReference type="InterPro" id="IPR052515">
    <property type="entry name" value="Gfo/Idh/MocA_Oxidoreductase"/>
</dbReference>
<evidence type="ECO:0000259" key="2">
    <source>
        <dbReference type="Pfam" id="PF22725"/>
    </source>
</evidence>
<dbReference type="PANTHER" id="PTHR43249">
    <property type="entry name" value="UDP-N-ACETYL-2-AMINO-2-DEOXY-D-GLUCURONATE OXIDASE"/>
    <property type="match status" value="1"/>
</dbReference>
<dbReference type="SUPFAM" id="SSF51735">
    <property type="entry name" value="NAD(P)-binding Rossmann-fold domains"/>
    <property type="match status" value="1"/>
</dbReference>
<dbReference type="GO" id="GO:0000166">
    <property type="term" value="F:nucleotide binding"/>
    <property type="evidence" value="ECO:0007669"/>
    <property type="project" value="InterPro"/>
</dbReference>
<dbReference type="AlphaFoldDB" id="A0A147KB43"/>
<dbReference type="InterPro" id="IPR000683">
    <property type="entry name" value="Gfo/Idh/MocA-like_OxRdtase_N"/>
</dbReference>
<evidence type="ECO:0000313" key="4">
    <source>
        <dbReference type="Proteomes" id="UP000074108"/>
    </source>
</evidence>
<dbReference type="Gene3D" id="3.40.50.720">
    <property type="entry name" value="NAD(P)-binding Rossmann-like Domain"/>
    <property type="match status" value="1"/>
</dbReference>
<name>A0A147KB43_9BACI</name>
<evidence type="ECO:0000313" key="3">
    <source>
        <dbReference type="EMBL" id="KUP08095.1"/>
    </source>
</evidence>
<evidence type="ECO:0000259" key="1">
    <source>
        <dbReference type="Pfam" id="PF01408"/>
    </source>
</evidence>
<dbReference type="SUPFAM" id="SSF55347">
    <property type="entry name" value="Glyceraldehyde-3-phosphate dehydrogenase-like, C-terminal domain"/>
    <property type="match status" value="1"/>
</dbReference>
<dbReference type="InterPro" id="IPR036291">
    <property type="entry name" value="NAD(P)-bd_dom_sf"/>
</dbReference>
<feature type="domain" description="Gfo/Idh/MocA-like oxidoreductase N-terminal" evidence="1">
    <location>
        <begin position="4"/>
        <end position="123"/>
    </location>
</feature>
<accession>A0A147KB43</accession>
<feature type="domain" description="GFO/IDH/MocA-like oxidoreductase" evidence="2">
    <location>
        <begin position="131"/>
        <end position="264"/>
    </location>
</feature>
<dbReference type="Pfam" id="PF22725">
    <property type="entry name" value="GFO_IDH_MocA_C3"/>
    <property type="match status" value="1"/>
</dbReference>
<dbReference type="STRING" id="1150625.Q75_03285"/>
<dbReference type="PATRIC" id="fig|1150625.3.peg.688"/>
<dbReference type="Gene3D" id="3.30.360.10">
    <property type="entry name" value="Dihydrodipicolinate Reductase, domain 2"/>
    <property type="match status" value="1"/>
</dbReference>
<reference evidence="3 4" key="1">
    <citation type="journal article" date="2016" name="Front. Microbiol.">
        <title>Microevolution Analysis of Bacillus coahuilensis Unveils Differences in Phosphorus Acquisition Strategies and Their Regulation.</title>
        <authorList>
            <person name="Gomez-Lunar Z."/>
            <person name="Hernandez-Gonzalez I."/>
            <person name="Rodriguez-Torres M.D."/>
            <person name="Souza V."/>
            <person name="Olmedo-Alvarez G."/>
        </authorList>
    </citation>
    <scope>NUCLEOTIDE SEQUENCE [LARGE SCALE GENOMIC DNA]</scope>
    <source>
        <strain evidence="4">p1.1.43</strain>
    </source>
</reference>
<sequence>MTNISVGIIGSGSMAEHRHAPEYAAHHQVGEIVFYDRNQDRAERLANKFKGRSVHRIEDLFNDPCIHLISDCSSNETHMFNTIEALNKGKHVLCEKPMANTIEEAKAMVEASKKTGKRLFIAHNQRFVRAHQRAKDIVDSGSLGKVLSFKTTFSHRGPEHWGTTKSNATWFFKKERSYSGVIGDMGIHKMDLLRYILSDEMEEVSAFGGAIHKQDENHEPIEVYDHVTSILRTKRGVLGDASFSWTNYGKEENSMTLYLEKGAIHIGREECPLIVEEYSGDNVRYDLESQKNSGVIDHVIHCLTHNVSSIISGEEGLESLKVVAAMKESAESRSICTIQ</sequence>
<dbReference type="PANTHER" id="PTHR43249:SF1">
    <property type="entry name" value="D-GLUCOSIDE 3-DEHYDROGENASE"/>
    <property type="match status" value="1"/>
</dbReference>
<dbReference type="Pfam" id="PF01408">
    <property type="entry name" value="GFO_IDH_MocA"/>
    <property type="match status" value="1"/>
</dbReference>
<dbReference type="RefSeq" id="WP_059350361.1">
    <property type="nucleotide sequence ID" value="NZ_LDYG01000017.1"/>
</dbReference>